<dbReference type="PANTHER" id="PTHR46023">
    <property type="entry name" value="LIPASE CLASS 3 PROTEIN-LIKE"/>
    <property type="match status" value="1"/>
</dbReference>
<feature type="compositionally biased region" description="Basic and acidic residues" evidence="1">
    <location>
        <begin position="661"/>
        <end position="670"/>
    </location>
</feature>
<feature type="compositionally biased region" description="Basic residues" evidence="1">
    <location>
        <begin position="643"/>
        <end position="660"/>
    </location>
</feature>
<dbReference type="Pfam" id="PF01764">
    <property type="entry name" value="Lipase_3"/>
    <property type="match status" value="1"/>
</dbReference>
<comment type="caution">
    <text evidence="3">The sequence shown here is derived from an EMBL/GenBank/DDBJ whole genome shotgun (WGS) entry which is preliminary data.</text>
</comment>
<dbReference type="PANTHER" id="PTHR46023:SF6">
    <property type="entry name" value="LIPASE CLASS 3 FAMILY PROTEIN"/>
    <property type="match status" value="1"/>
</dbReference>
<sequence length="680" mass="71266">MSTGVVAAGAAAVALYVYIKQKAFQDGSAMEPVLPVEVTRNAPDHAPSNWGEALYHVKEVLRYMYNETFARWHTIDLFVGLAYLSHREAVEYPAADIAAKGVPIGVDLGTEERLKLLLELQEARRYMLYCKGLKLRREDMQARFWREHLGADSLTLLRQQATAGVLRPAYVVVADHLLRCIVLCVRGTHSMKDLFTSLAGAAKPHHVVDPLTGQLVLGWSHLGMLAAARWLARQVAPLLRGALREHPGYQLRIVGHSMGGGTAVLLTMMLRGGYMCGGGGEGEAGTAATASDRVPTGSSASSCPPSPSPAAAPSPPSPPSSPSPEPHPPTSTSPTSPDPFLDARCFAIACPCLLTAELAACCRPYVTSLVNGTDIVPTFCAASVDALREDVTRSAWFTEFSRDMRSGVVRALQGGVRGVGSATQWTSRNILAPAVGPFRACYATTTTRRIKRRTASSASLASSTSSSSLFSCGPLTTATTTTLTAVEQQYEQQTILAGTLGAGPGPGQGPGGGVAFPAAYTAATTTATATSFSATTTTLVGAAAAALPPRAQAMTSSSRGPMGQDLGSAGDGGSGGLDERAMAEAVQSCMYAVESAVTAQQGATSATDPALAEALGLLESLPRELGAGSSSIRGAAAHGAAGNHHHQHPHHLHSQHHHRPQRDDVRMVEPREEEEQADSL</sequence>
<feature type="non-terminal residue" evidence="3">
    <location>
        <position position="680"/>
    </location>
</feature>
<dbReference type="InterPro" id="IPR029058">
    <property type="entry name" value="AB_hydrolase_fold"/>
</dbReference>
<feature type="compositionally biased region" description="Pro residues" evidence="1">
    <location>
        <begin position="304"/>
        <end position="331"/>
    </location>
</feature>
<dbReference type="Gene3D" id="3.40.50.1820">
    <property type="entry name" value="alpha/beta hydrolase"/>
    <property type="match status" value="1"/>
</dbReference>
<dbReference type="AlphaFoldDB" id="A0AAD3HII8"/>
<feature type="compositionally biased region" description="Low complexity" evidence="1">
    <location>
        <begin position="628"/>
        <end position="642"/>
    </location>
</feature>
<feature type="compositionally biased region" description="Acidic residues" evidence="1">
    <location>
        <begin position="671"/>
        <end position="680"/>
    </location>
</feature>
<evidence type="ECO:0000313" key="4">
    <source>
        <dbReference type="Proteomes" id="UP001054857"/>
    </source>
</evidence>
<accession>A0AAD3HII8</accession>
<reference evidence="3 4" key="1">
    <citation type="journal article" date="2021" name="Sci. Rep.">
        <title>Genome sequencing of the multicellular alga Astrephomene provides insights into convergent evolution of germ-soma differentiation.</title>
        <authorList>
            <person name="Yamashita S."/>
            <person name="Yamamoto K."/>
            <person name="Matsuzaki R."/>
            <person name="Suzuki S."/>
            <person name="Yamaguchi H."/>
            <person name="Hirooka S."/>
            <person name="Minakuchi Y."/>
            <person name="Miyagishima S."/>
            <person name="Kawachi M."/>
            <person name="Toyoda A."/>
            <person name="Nozaki H."/>
        </authorList>
    </citation>
    <scope>NUCLEOTIDE SEQUENCE [LARGE SCALE GENOMIC DNA]</scope>
    <source>
        <strain evidence="3 4">NIES-4017</strain>
    </source>
</reference>
<dbReference type="InterPro" id="IPR002921">
    <property type="entry name" value="Fungal_lipase-type"/>
</dbReference>
<evidence type="ECO:0000259" key="2">
    <source>
        <dbReference type="Pfam" id="PF01764"/>
    </source>
</evidence>
<keyword evidence="4" id="KW-1185">Reference proteome</keyword>
<protein>
    <recommendedName>
        <fullName evidence="2">Fungal lipase-type domain-containing protein</fullName>
    </recommendedName>
</protein>
<gene>
    <name evidence="3" type="ORF">Agub_g2737</name>
</gene>
<feature type="region of interest" description="Disordered" evidence="1">
    <location>
        <begin position="550"/>
        <end position="577"/>
    </location>
</feature>
<dbReference type="EMBL" id="BMAR01000002">
    <property type="protein sequence ID" value="GFR41943.1"/>
    <property type="molecule type" value="Genomic_DNA"/>
</dbReference>
<feature type="region of interest" description="Disordered" evidence="1">
    <location>
        <begin position="628"/>
        <end position="680"/>
    </location>
</feature>
<evidence type="ECO:0000256" key="1">
    <source>
        <dbReference type="SAM" id="MobiDB-lite"/>
    </source>
</evidence>
<organism evidence="3 4">
    <name type="scientific">Astrephomene gubernaculifera</name>
    <dbReference type="NCBI Taxonomy" id="47775"/>
    <lineage>
        <taxon>Eukaryota</taxon>
        <taxon>Viridiplantae</taxon>
        <taxon>Chlorophyta</taxon>
        <taxon>core chlorophytes</taxon>
        <taxon>Chlorophyceae</taxon>
        <taxon>CS clade</taxon>
        <taxon>Chlamydomonadales</taxon>
        <taxon>Astrephomenaceae</taxon>
        <taxon>Astrephomene</taxon>
    </lineage>
</organism>
<feature type="domain" description="Fungal lipase-type" evidence="2">
    <location>
        <begin position="182"/>
        <end position="271"/>
    </location>
</feature>
<feature type="region of interest" description="Disordered" evidence="1">
    <location>
        <begin position="281"/>
        <end position="336"/>
    </location>
</feature>
<proteinExistence type="predicted"/>
<feature type="compositionally biased region" description="Low complexity" evidence="1">
    <location>
        <begin position="284"/>
        <end position="303"/>
    </location>
</feature>
<evidence type="ECO:0000313" key="3">
    <source>
        <dbReference type="EMBL" id="GFR41943.1"/>
    </source>
</evidence>
<dbReference type="SUPFAM" id="SSF53474">
    <property type="entry name" value="alpha/beta-Hydrolases"/>
    <property type="match status" value="1"/>
</dbReference>
<dbReference type="Proteomes" id="UP001054857">
    <property type="component" value="Unassembled WGS sequence"/>
</dbReference>
<name>A0AAD3HII8_9CHLO</name>
<dbReference type="CDD" id="cd00519">
    <property type="entry name" value="Lipase_3"/>
    <property type="match status" value="1"/>
</dbReference>
<dbReference type="GO" id="GO:0006629">
    <property type="term" value="P:lipid metabolic process"/>
    <property type="evidence" value="ECO:0007669"/>
    <property type="project" value="InterPro"/>
</dbReference>